<proteinExistence type="predicted"/>
<protein>
    <recommendedName>
        <fullName evidence="2">F-box domain-containing protein</fullName>
    </recommendedName>
</protein>
<sequence length="570" mass="63216">MANLIALPNEILHHIFKHVDPIDLAHLSCSCKFLSTNIASDGQLYKAVYFHILDKPPQDQIEEIDYEKRIKDLARYRHILNSPASVAEKAKHLAFIADYTTALLRTASGAHSSINIALLKSLISSSRASTSNLEAFLSQSVTYNRASLSPHSATHSHQPLPSHALRQASAKLHVLYGKPILLPRRTHFNTPYPYAVSMVYDLRNYTEATLWGPYMGDGQATADWEKLEAVMLVLGHNVESFRASIGEQMLPRGLVWKEGWRGAQPYSYRSVDIAGEDSDDEEQVVEVEEGDEGEEGEEKEKDVVEDPYNITGTWMRVVCFLDFHDLFAYNFTSPTMPAGTPRPALQTTEAIRLITMELKATHSEPPGPNDGQEHPVVYFEGVSRSLHSAFDANANSNIRGNVRMTKEGEVRWQSISVYNGEERWRSEGIQIGGIQSARGVLGHWFDKDHDIHGPAGPTAFYKVSDQIKKRGPADAEEEDEEDAESNYWEVELEHELEDGDDEEVQAFIGQLAQSIGLPLNHVHGHGHGLHFHTHTHGHTHGNGHVEEGSGANAGSGFGEGAGTGQQETDP</sequence>
<dbReference type="SUPFAM" id="SSF81383">
    <property type="entry name" value="F-box domain"/>
    <property type="match status" value="1"/>
</dbReference>
<dbReference type="Gene3D" id="1.20.1280.50">
    <property type="match status" value="1"/>
</dbReference>
<feature type="domain" description="F-box" evidence="2">
    <location>
        <begin position="1"/>
        <end position="48"/>
    </location>
</feature>
<dbReference type="InterPro" id="IPR001810">
    <property type="entry name" value="F-box_dom"/>
</dbReference>
<dbReference type="AlphaFoldDB" id="A0A8H8BUE9"/>
<feature type="region of interest" description="Disordered" evidence="1">
    <location>
        <begin position="274"/>
        <end position="302"/>
    </location>
</feature>
<evidence type="ECO:0000259" key="2">
    <source>
        <dbReference type="PROSITE" id="PS50181"/>
    </source>
</evidence>
<dbReference type="InterPro" id="IPR036047">
    <property type="entry name" value="F-box-like_dom_sf"/>
</dbReference>
<accession>A0A8H8BUE9</accession>
<dbReference type="EMBL" id="JAFJYH010000026">
    <property type="protein sequence ID" value="KAG4424028.1"/>
    <property type="molecule type" value="Genomic_DNA"/>
</dbReference>
<feature type="region of interest" description="Disordered" evidence="1">
    <location>
        <begin position="534"/>
        <end position="570"/>
    </location>
</feature>
<dbReference type="Proteomes" id="UP000664132">
    <property type="component" value="Unassembled WGS sequence"/>
</dbReference>
<gene>
    <name evidence="3" type="ORF">IFR04_002870</name>
</gene>
<evidence type="ECO:0000256" key="1">
    <source>
        <dbReference type="SAM" id="MobiDB-lite"/>
    </source>
</evidence>
<keyword evidence="4" id="KW-1185">Reference proteome</keyword>
<dbReference type="Pfam" id="PF12937">
    <property type="entry name" value="F-box-like"/>
    <property type="match status" value="1"/>
</dbReference>
<comment type="caution">
    <text evidence="3">The sequence shown here is derived from an EMBL/GenBank/DDBJ whole genome shotgun (WGS) entry which is preliminary data.</text>
</comment>
<organism evidence="3 4">
    <name type="scientific">Cadophora malorum</name>
    <dbReference type="NCBI Taxonomy" id="108018"/>
    <lineage>
        <taxon>Eukaryota</taxon>
        <taxon>Fungi</taxon>
        <taxon>Dikarya</taxon>
        <taxon>Ascomycota</taxon>
        <taxon>Pezizomycotina</taxon>
        <taxon>Leotiomycetes</taxon>
        <taxon>Helotiales</taxon>
        <taxon>Ploettnerulaceae</taxon>
        <taxon>Cadophora</taxon>
    </lineage>
</organism>
<name>A0A8H8BUE9_9HELO</name>
<evidence type="ECO:0000313" key="3">
    <source>
        <dbReference type="EMBL" id="KAG4424028.1"/>
    </source>
</evidence>
<dbReference type="CDD" id="cd09917">
    <property type="entry name" value="F-box_SF"/>
    <property type="match status" value="1"/>
</dbReference>
<evidence type="ECO:0000313" key="4">
    <source>
        <dbReference type="Proteomes" id="UP000664132"/>
    </source>
</evidence>
<feature type="compositionally biased region" description="Gly residues" evidence="1">
    <location>
        <begin position="551"/>
        <end position="563"/>
    </location>
</feature>
<reference evidence="3" key="1">
    <citation type="submission" date="2021-02" db="EMBL/GenBank/DDBJ databases">
        <title>Genome sequence Cadophora malorum strain M34.</title>
        <authorList>
            <person name="Stefanovic E."/>
            <person name="Vu D."/>
            <person name="Scully C."/>
            <person name="Dijksterhuis J."/>
            <person name="Roader J."/>
            <person name="Houbraken J."/>
        </authorList>
    </citation>
    <scope>NUCLEOTIDE SEQUENCE</scope>
    <source>
        <strain evidence="3">M34</strain>
    </source>
</reference>
<dbReference type="OrthoDB" id="3226064at2759"/>
<feature type="compositionally biased region" description="Acidic residues" evidence="1">
    <location>
        <begin position="274"/>
        <end position="297"/>
    </location>
</feature>
<dbReference type="PROSITE" id="PS50181">
    <property type="entry name" value="FBOX"/>
    <property type="match status" value="1"/>
</dbReference>